<proteinExistence type="predicted"/>
<organism evidence="1 2">
    <name type="scientific">Aspergillus nanangensis</name>
    <dbReference type="NCBI Taxonomy" id="2582783"/>
    <lineage>
        <taxon>Eukaryota</taxon>
        <taxon>Fungi</taxon>
        <taxon>Dikarya</taxon>
        <taxon>Ascomycota</taxon>
        <taxon>Pezizomycotina</taxon>
        <taxon>Eurotiomycetes</taxon>
        <taxon>Eurotiomycetidae</taxon>
        <taxon>Eurotiales</taxon>
        <taxon>Aspergillaceae</taxon>
        <taxon>Aspergillus</taxon>
        <taxon>Aspergillus subgen. Circumdati</taxon>
    </lineage>
</organism>
<keyword evidence="2" id="KW-1185">Reference proteome</keyword>
<evidence type="ECO:0000313" key="1">
    <source>
        <dbReference type="EMBL" id="KAF9887834.1"/>
    </source>
</evidence>
<name>A0AAD4GRW7_ASPNN</name>
<reference evidence="1" key="2">
    <citation type="submission" date="2020-02" db="EMBL/GenBank/DDBJ databases">
        <authorList>
            <person name="Gilchrist C.L.M."/>
            <person name="Chooi Y.-H."/>
        </authorList>
    </citation>
    <scope>NUCLEOTIDE SEQUENCE</scope>
    <source>
        <strain evidence="1">MST-FP2251</strain>
    </source>
</reference>
<reference evidence="1" key="1">
    <citation type="journal article" date="2019" name="Beilstein J. Org. Chem.">
        <title>Nanangenines: drimane sesquiterpenoids as the dominant metabolite cohort of a novel Australian fungus, Aspergillus nanangensis.</title>
        <authorList>
            <person name="Lacey H.J."/>
            <person name="Gilchrist C.L.M."/>
            <person name="Crombie A."/>
            <person name="Kalaitzis J.A."/>
            <person name="Vuong D."/>
            <person name="Rutledge P.J."/>
            <person name="Turner P."/>
            <person name="Pitt J.I."/>
            <person name="Lacey E."/>
            <person name="Chooi Y.H."/>
            <person name="Piggott A.M."/>
        </authorList>
    </citation>
    <scope>NUCLEOTIDE SEQUENCE</scope>
    <source>
        <strain evidence="1">MST-FP2251</strain>
    </source>
</reference>
<dbReference type="Proteomes" id="UP001194746">
    <property type="component" value="Unassembled WGS sequence"/>
</dbReference>
<comment type="caution">
    <text evidence="1">The sequence shown here is derived from an EMBL/GenBank/DDBJ whole genome shotgun (WGS) entry which is preliminary data.</text>
</comment>
<protein>
    <submittedName>
        <fullName evidence="1">Uncharacterized protein</fullName>
    </submittedName>
</protein>
<accession>A0AAD4GRW7</accession>
<dbReference type="EMBL" id="VCAU01000055">
    <property type="protein sequence ID" value="KAF9887834.1"/>
    <property type="molecule type" value="Genomic_DNA"/>
</dbReference>
<evidence type="ECO:0000313" key="2">
    <source>
        <dbReference type="Proteomes" id="UP001194746"/>
    </source>
</evidence>
<dbReference type="AlphaFoldDB" id="A0AAD4GRW7"/>
<gene>
    <name evidence="1" type="ORF">FE257_009494</name>
</gene>
<sequence>MADLGSTMHFTASSFSSYEEFRDHVVSNIRDATGCPVLVYEDAGQTWVQNVCDHIETQMESRSVRKNYNSLTREFWLQL</sequence>